<comment type="caution">
    <text evidence="3">The sequence shown here is derived from an EMBL/GenBank/DDBJ whole genome shotgun (WGS) entry which is preliminary data.</text>
</comment>
<evidence type="ECO:0000313" key="3">
    <source>
        <dbReference type="EMBL" id="MYN47317.1"/>
    </source>
</evidence>
<protein>
    <submittedName>
        <fullName evidence="3">DUF3488 domain-containing protein</fullName>
    </submittedName>
</protein>
<dbReference type="SUPFAM" id="SSF54001">
    <property type="entry name" value="Cysteine proteinases"/>
    <property type="match status" value="1"/>
</dbReference>
<dbReference type="InterPro" id="IPR052901">
    <property type="entry name" value="Bact_TGase-like"/>
</dbReference>
<organism evidence="3 4">
    <name type="scientific">Duganella fentianensis</name>
    <dbReference type="NCBI Taxonomy" id="2692177"/>
    <lineage>
        <taxon>Bacteria</taxon>
        <taxon>Pseudomonadati</taxon>
        <taxon>Pseudomonadota</taxon>
        <taxon>Betaproteobacteria</taxon>
        <taxon>Burkholderiales</taxon>
        <taxon>Oxalobacteraceae</taxon>
        <taxon>Telluria group</taxon>
        <taxon>Duganella</taxon>
    </lineage>
</organism>
<keyword evidence="1" id="KW-0812">Transmembrane</keyword>
<accession>A0A845I4N1</accession>
<dbReference type="InterPro" id="IPR038765">
    <property type="entry name" value="Papain-like_cys_pep_sf"/>
</dbReference>
<keyword evidence="4" id="KW-1185">Reference proteome</keyword>
<feature type="transmembrane region" description="Helical" evidence="1">
    <location>
        <begin position="109"/>
        <end position="126"/>
    </location>
</feature>
<dbReference type="InterPro" id="IPR021878">
    <property type="entry name" value="TgpA_N"/>
</dbReference>
<feature type="transmembrane region" description="Helical" evidence="1">
    <location>
        <begin position="57"/>
        <end position="75"/>
    </location>
</feature>
<gene>
    <name evidence="3" type="ORF">GTP23_19930</name>
</gene>
<keyword evidence="1" id="KW-1133">Transmembrane helix</keyword>
<dbReference type="InterPro" id="IPR025403">
    <property type="entry name" value="TgpA-like_C"/>
</dbReference>
<feature type="transmembrane region" description="Helical" evidence="1">
    <location>
        <begin position="165"/>
        <end position="184"/>
    </location>
</feature>
<dbReference type="SMART" id="SM00460">
    <property type="entry name" value="TGc"/>
    <property type="match status" value="1"/>
</dbReference>
<dbReference type="PANTHER" id="PTHR42736:SF1">
    <property type="entry name" value="PROTEIN-GLUTAMINE GAMMA-GLUTAMYLTRANSFERASE"/>
    <property type="match status" value="1"/>
</dbReference>
<name>A0A845I4N1_9BURK</name>
<evidence type="ECO:0000313" key="4">
    <source>
        <dbReference type="Proteomes" id="UP000444316"/>
    </source>
</evidence>
<dbReference type="EMBL" id="WWCL01000004">
    <property type="protein sequence ID" value="MYN47317.1"/>
    <property type="molecule type" value="Genomic_DNA"/>
</dbReference>
<dbReference type="PANTHER" id="PTHR42736">
    <property type="entry name" value="PROTEIN-GLUTAMINE GAMMA-GLUTAMYLTRANSFERASE"/>
    <property type="match status" value="1"/>
</dbReference>
<feature type="transmembrane region" description="Helical" evidence="1">
    <location>
        <begin position="558"/>
        <end position="578"/>
    </location>
</feature>
<dbReference type="Pfam" id="PF01841">
    <property type="entry name" value="Transglut_core"/>
    <property type="match status" value="1"/>
</dbReference>
<feature type="transmembrane region" description="Helical" evidence="1">
    <location>
        <begin position="16"/>
        <end position="37"/>
    </location>
</feature>
<dbReference type="RefSeq" id="WP_161036693.1">
    <property type="nucleotide sequence ID" value="NZ_WWCL01000004.1"/>
</dbReference>
<proteinExistence type="predicted"/>
<dbReference type="Gene3D" id="3.10.620.30">
    <property type="match status" value="1"/>
</dbReference>
<dbReference type="Pfam" id="PF13559">
    <property type="entry name" value="DUF4129"/>
    <property type="match status" value="1"/>
</dbReference>
<feature type="transmembrane region" description="Helical" evidence="1">
    <location>
        <begin position="132"/>
        <end position="153"/>
    </location>
</feature>
<feature type="domain" description="Transglutaminase-like" evidence="2">
    <location>
        <begin position="409"/>
        <end position="480"/>
    </location>
</feature>
<sequence>MKQLLQNLNHEQSDTMLLLLAALAVLLPHTLHLPWWISLTFALTLGWRTLLTCADWRLPPIWLLLPVALAAMAGVHAEFHTWLGRDTGVAMLTLLLGFKMLEMRARRDVMVVIFLCYFVLLSNYFYSQSMLMALHSILALTLMLGAQLSFQYGAYQPPLRQRLALAGRLLLFGAPLALLLFLGFPRISGPLWGLPGDAHTGSSGLSDSMAPGSISALARSDALAFRVQFQGPHPSPSQLYWRSIVLGDYDGRSWTRVHPARGLHRADLDIRVRNPALAYELTLEVQQQPYLPALELSGPRLELDNYRVVDTDEMEFVTTRTPGERLRYRSRAWLTYRLQADASPASLQRWLELPDGYNPRTLALAARLAADHAAAPALVQRLLQLLGSSGYSYTLEPALLGRHAVDEFLFDSKAGFCEHFAGAFVFTLRAMGVPARVVTGYQGGEFNPVDGVLSVRQSDAHAWAEFWQAGVGWQRADPTAAVAPQRIAGAGQLASPGRGSNALLQSLSGEAASLLTSLRFQFAALNNQWNQWVLDYSPERQQALLDSTLASSTQASNLWPYGAGALGVAMLLCGLVWLRRRRPRDPLTQLYAQFCRQQARRGFARAPHEGPQAYAQRLRLRPASAAQQAALQEFLLLYSRLRYGADSPESRTASLAMLRKLLVLCR</sequence>
<evidence type="ECO:0000259" key="2">
    <source>
        <dbReference type="SMART" id="SM00460"/>
    </source>
</evidence>
<keyword evidence="1" id="KW-0472">Membrane</keyword>
<dbReference type="InterPro" id="IPR002931">
    <property type="entry name" value="Transglutaminase-like"/>
</dbReference>
<reference evidence="3" key="1">
    <citation type="submission" date="2019-12" db="EMBL/GenBank/DDBJ databases">
        <title>Novel species isolated from a subtropical stream in China.</title>
        <authorList>
            <person name="Lu H."/>
        </authorList>
    </citation>
    <scope>NUCLEOTIDE SEQUENCE [LARGE SCALE GENOMIC DNA]</scope>
    <source>
        <strain evidence="3">FT93W</strain>
    </source>
</reference>
<dbReference type="Pfam" id="PF11992">
    <property type="entry name" value="TgpA_N"/>
    <property type="match status" value="1"/>
</dbReference>
<dbReference type="AlphaFoldDB" id="A0A845I4N1"/>
<dbReference type="Proteomes" id="UP000444316">
    <property type="component" value="Unassembled WGS sequence"/>
</dbReference>
<evidence type="ECO:0000256" key="1">
    <source>
        <dbReference type="SAM" id="Phobius"/>
    </source>
</evidence>